<feature type="domain" description="DUF4142" evidence="1">
    <location>
        <begin position="28"/>
        <end position="169"/>
    </location>
</feature>
<dbReference type="PANTHER" id="PTHR38593:SF1">
    <property type="entry name" value="BLR2558 PROTEIN"/>
    <property type="match status" value="1"/>
</dbReference>
<evidence type="ECO:0000259" key="1">
    <source>
        <dbReference type="Pfam" id="PF13628"/>
    </source>
</evidence>
<dbReference type="Proteomes" id="UP001225596">
    <property type="component" value="Unassembled WGS sequence"/>
</dbReference>
<dbReference type="Pfam" id="PF13628">
    <property type="entry name" value="DUF4142"/>
    <property type="match status" value="1"/>
</dbReference>
<name>A0ABU1BQN8_9BURK</name>
<dbReference type="RefSeq" id="WP_338437129.1">
    <property type="nucleotide sequence ID" value="NZ_JAUYVH010000007.1"/>
</dbReference>
<gene>
    <name evidence="2" type="ORF">Q8A64_12340</name>
</gene>
<protein>
    <submittedName>
        <fullName evidence="2">DUF4142 domain-containing protein</fullName>
    </submittedName>
</protein>
<proteinExistence type="predicted"/>
<keyword evidence="3" id="KW-1185">Reference proteome</keyword>
<dbReference type="InterPro" id="IPR012347">
    <property type="entry name" value="Ferritin-like"/>
</dbReference>
<accession>A0ABU1BQN8</accession>
<reference evidence="2 3" key="1">
    <citation type="submission" date="2023-08" db="EMBL/GenBank/DDBJ databases">
        <title>Oxalobacteraceae gen .nov., isolated from river sludge outside the plant.</title>
        <authorList>
            <person name="Zhao S.Y."/>
        </authorList>
    </citation>
    <scope>NUCLEOTIDE SEQUENCE [LARGE SCALE GENOMIC DNA]</scope>
    <source>
        <strain evidence="2 3">R-40</strain>
    </source>
</reference>
<sequence length="174" mass="18770">MKSLFEFFTAAVFAIASIFAHSQPAAPNDAQIAGIVVAANSVDIEAGKLAETRSGNDQIKDFAKRMVVDHTGVNEQASALVRKLNVTPEESETSKGLKESGAKNLEKLKALNGTAFDKAYLDNEVAYHQTVIDALDTTLVPSAKNEELKALLIKVRPAFIAHRDHASQLHSSLK</sequence>
<dbReference type="PANTHER" id="PTHR38593">
    <property type="entry name" value="BLR2558 PROTEIN"/>
    <property type="match status" value="1"/>
</dbReference>
<organism evidence="2 3">
    <name type="scientific">Keguizhuia sedimenti</name>
    <dbReference type="NCBI Taxonomy" id="3064264"/>
    <lineage>
        <taxon>Bacteria</taxon>
        <taxon>Pseudomonadati</taxon>
        <taxon>Pseudomonadota</taxon>
        <taxon>Betaproteobacteria</taxon>
        <taxon>Burkholderiales</taxon>
        <taxon>Oxalobacteraceae</taxon>
        <taxon>Keguizhuia</taxon>
    </lineage>
</organism>
<comment type="caution">
    <text evidence="2">The sequence shown here is derived from an EMBL/GenBank/DDBJ whole genome shotgun (WGS) entry which is preliminary data.</text>
</comment>
<dbReference type="InterPro" id="IPR025419">
    <property type="entry name" value="DUF4142"/>
</dbReference>
<dbReference type="Gene3D" id="1.20.1260.10">
    <property type="match status" value="1"/>
</dbReference>
<dbReference type="EMBL" id="JAUYVH010000007">
    <property type="protein sequence ID" value="MDQ9171194.1"/>
    <property type="molecule type" value="Genomic_DNA"/>
</dbReference>
<evidence type="ECO:0000313" key="2">
    <source>
        <dbReference type="EMBL" id="MDQ9171194.1"/>
    </source>
</evidence>
<evidence type="ECO:0000313" key="3">
    <source>
        <dbReference type="Proteomes" id="UP001225596"/>
    </source>
</evidence>